<dbReference type="EC" id="2.6.1.66" evidence="7"/>
<comment type="cofactor">
    <cofactor evidence="1">
        <name>pyridoxal 5'-phosphate</name>
        <dbReference type="ChEBI" id="CHEBI:597326"/>
    </cofactor>
</comment>
<dbReference type="PROSITE" id="PS00105">
    <property type="entry name" value="AA_TRANSFER_CLASS_1"/>
    <property type="match status" value="1"/>
</dbReference>
<name>A0A3B0Z881_9ZZZZ</name>
<dbReference type="SUPFAM" id="SSF53383">
    <property type="entry name" value="PLP-dependent transferases"/>
    <property type="match status" value="1"/>
</dbReference>
<dbReference type="InterPro" id="IPR015421">
    <property type="entry name" value="PyrdxlP-dep_Trfase_major"/>
</dbReference>
<dbReference type="CDD" id="cd00609">
    <property type="entry name" value="AAT_like"/>
    <property type="match status" value="1"/>
</dbReference>
<keyword evidence="5" id="KW-0663">Pyridoxal phosphate</keyword>
<feature type="non-terminal residue" evidence="7">
    <location>
        <position position="1"/>
    </location>
</feature>
<dbReference type="InterPro" id="IPR004839">
    <property type="entry name" value="Aminotransferase_I/II_large"/>
</dbReference>
<dbReference type="GO" id="GO:0006520">
    <property type="term" value="P:amino acid metabolic process"/>
    <property type="evidence" value="ECO:0007669"/>
    <property type="project" value="InterPro"/>
</dbReference>
<evidence type="ECO:0000256" key="1">
    <source>
        <dbReference type="ARBA" id="ARBA00001933"/>
    </source>
</evidence>
<dbReference type="PANTHER" id="PTHR46383:SF2">
    <property type="entry name" value="AMINOTRANSFERASE"/>
    <property type="match status" value="1"/>
</dbReference>
<comment type="similarity">
    <text evidence="2">Belongs to the class-I pyridoxal-phosphate-dependent aminotransferase family.</text>
</comment>
<dbReference type="GO" id="GO:0030170">
    <property type="term" value="F:pyridoxal phosphate binding"/>
    <property type="evidence" value="ECO:0007669"/>
    <property type="project" value="InterPro"/>
</dbReference>
<reference evidence="7" key="1">
    <citation type="submission" date="2018-06" db="EMBL/GenBank/DDBJ databases">
        <authorList>
            <person name="Zhirakovskaya E."/>
        </authorList>
    </citation>
    <scope>NUCLEOTIDE SEQUENCE</scope>
</reference>
<keyword evidence="3 7" id="KW-0032">Aminotransferase</keyword>
<keyword evidence="4 7" id="KW-0808">Transferase</keyword>
<evidence type="ECO:0000256" key="2">
    <source>
        <dbReference type="ARBA" id="ARBA00007441"/>
    </source>
</evidence>
<evidence type="ECO:0000313" key="7">
    <source>
        <dbReference type="EMBL" id="VAW87741.1"/>
    </source>
</evidence>
<dbReference type="Gene3D" id="3.40.640.10">
    <property type="entry name" value="Type I PLP-dependent aspartate aminotransferase-like (Major domain)"/>
    <property type="match status" value="1"/>
</dbReference>
<protein>
    <submittedName>
        <fullName evidence="7">Valine--pyruvate aminotransferase</fullName>
        <ecNumber evidence="7">2.6.1.66</ecNumber>
    </submittedName>
</protein>
<dbReference type="PANTHER" id="PTHR46383">
    <property type="entry name" value="ASPARTATE AMINOTRANSFERASE"/>
    <property type="match status" value="1"/>
</dbReference>
<proteinExistence type="inferred from homology"/>
<keyword evidence="7" id="KW-0670">Pyruvate</keyword>
<dbReference type="EMBL" id="UOFQ01000073">
    <property type="protein sequence ID" value="VAW87741.1"/>
    <property type="molecule type" value="Genomic_DNA"/>
</dbReference>
<accession>A0A3B0Z881</accession>
<feature type="domain" description="Aminotransferase class I/classII large" evidence="6">
    <location>
        <begin position="2"/>
        <end position="232"/>
    </location>
</feature>
<evidence type="ECO:0000256" key="4">
    <source>
        <dbReference type="ARBA" id="ARBA00022679"/>
    </source>
</evidence>
<dbReference type="InterPro" id="IPR004838">
    <property type="entry name" value="NHTrfase_class1_PyrdxlP-BS"/>
</dbReference>
<dbReference type="InterPro" id="IPR015424">
    <property type="entry name" value="PyrdxlP-dep_Trfase"/>
</dbReference>
<dbReference type="GO" id="GO:0009042">
    <property type="term" value="F:valine-pyruvate transaminase activity"/>
    <property type="evidence" value="ECO:0007669"/>
    <property type="project" value="UniProtKB-EC"/>
</dbReference>
<evidence type="ECO:0000256" key="5">
    <source>
        <dbReference type="ARBA" id="ARBA00022898"/>
    </source>
</evidence>
<organism evidence="7">
    <name type="scientific">hydrothermal vent metagenome</name>
    <dbReference type="NCBI Taxonomy" id="652676"/>
    <lineage>
        <taxon>unclassified sequences</taxon>
        <taxon>metagenomes</taxon>
        <taxon>ecological metagenomes</taxon>
    </lineage>
</organism>
<dbReference type="InterPro" id="IPR050596">
    <property type="entry name" value="AspAT/PAT-like"/>
</dbReference>
<dbReference type="Pfam" id="PF00155">
    <property type="entry name" value="Aminotran_1_2"/>
    <property type="match status" value="1"/>
</dbReference>
<dbReference type="AlphaFoldDB" id="A0A3B0Z881"/>
<evidence type="ECO:0000256" key="3">
    <source>
        <dbReference type="ARBA" id="ARBA00022576"/>
    </source>
</evidence>
<gene>
    <name evidence="7" type="ORF">MNBD_GAMMA17-365</name>
</gene>
<evidence type="ECO:0000259" key="6">
    <source>
        <dbReference type="Pfam" id="PF00155"/>
    </source>
</evidence>
<sequence>DYQLTAELIEQHWTPETKAVMIASPSNPTGTMVDPNEIAQINAFVKQQGGVLVIDEIYAMLTYEQQAYSLLADAPDAFIINSFSKYFGMTGWRLGWLIAPEAYVDAVDRLAQNIFLAAPTMAQHAALSAFEAETMQILELTPQAFRARRDYLMPALQQLGFEISIKPQGAFYLYADCSRFTDDSYAFVLDVLEKAGVAITPGCDFGDYRARQHVRFSYTTSIEDLREGVARLDGYLSSL</sequence>